<keyword evidence="8" id="KW-0812">Transmembrane</keyword>
<dbReference type="EMBL" id="PPTF01000019">
    <property type="protein sequence ID" value="POA99577.1"/>
    <property type="molecule type" value="Genomic_DNA"/>
</dbReference>
<evidence type="ECO:0000256" key="1">
    <source>
        <dbReference type="ARBA" id="ARBA00000085"/>
    </source>
</evidence>
<gene>
    <name evidence="10" type="ORF">C2134_05705</name>
</gene>
<accession>A0A2K4MR99</accession>
<dbReference type="EC" id="2.7.13.3" evidence="2"/>
<keyword evidence="11" id="KW-1185">Reference proteome</keyword>
<evidence type="ECO:0000256" key="3">
    <source>
        <dbReference type="ARBA" id="ARBA00022679"/>
    </source>
</evidence>
<evidence type="ECO:0000259" key="9">
    <source>
        <dbReference type="PROSITE" id="PS50109"/>
    </source>
</evidence>
<evidence type="ECO:0000256" key="7">
    <source>
        <dbReference type="ARBA" id="ARBA00023012"/>
    </source>
</evidence>
<dbReference type="InterPro" id="IPR005467">
    <property type="entry name" value="His_kinase_dom"/>
</dbReference>
<proteinExistence type="predicted"/>
<evidence type="ECO:0000313" key="10">
    <source>
        <dbReference type="EMBL" id="POA99577.1"/>
    </source>
</evidence>
<keyword evidence="3" id="KW-0808">Transferase</keyword>
<dbReference type="PROSITE" id="PS51257">
    <property type="entry name" value="PROKAR_LIPOPROTEIN"/>
    <property type="match status" value="1"/>
</dbReference>
<dbReference type="InterPro" id="IPR004358">
    <property type="entry name" value="Sig_transdc_His_kin-like_C"/>
</dbReference>
<keyword evidence="7" id="KW-0902">Two-component regulatory system</keyword>
<dbReference type="GO" id="GO:0005524">
    <property type="term" value="F:ATP binding"/>
    <property type="evidence" value="ECO:0007669"/>
    <property type="project" value="UniProtKB-KW"/>
</dbReference>
<dbReference type="InterPro" id="IPR003594">
    <property type="entry name" value="HATPase_dom"/>
</dbReference>
<dbReference type="Pfam" id="PF02518">
    <property type="entry name" value="HATPase_c"/>
    <property type="match status" value="1"/>
</dbReference>
<keyword evidence="8" id="KW-0472">Membrane</keyword>
<dbReference type="CDD" id="cd00075">
    <property type="entry name" value="HATPase"/>
    <property type="match status" value="1"/>
</dbReference>
<dbReference type="SMART" id="SM00387">
    <property type="entry name" value="HATPase_c"/>
    <property type="match status" value="1"/>
</dbReference>
<dbReference type="Proteomes" id="UP000236416">
    <property type="component" value="Unassembled WGS sequence"/>
</dbReference>
<dbReference type="RefSeq" id="WP_103318251.1">
    <property type="nucleotide sequence ID" value="NZ_PPTF01000019.1"/>
</dbReference>
<evidence type="ECO:0000313" key="11">
    <source>
        <dbReference type="Proteomes" id="UP000236416"/>
    </source>
</evidence>
<comment type="caution">
    <text evidence="10">The sequence shown here is derived from an EMBL/GenBank/DDBJ whole genome shotgun (WGS) entry which is preliminary data.</text>
</comment>
<dbReference type="Gene3D" id="3.30.565.10">
    <property type="entry name" value="Histidine kinase-like ATPase, C-terminal domain"/>
    <property type="match status" value="1"/>
</dbReference>
<dbReference type="PROSITE" id="PS50109">
    <property type="entry name" value="HIS_KIN"/>
    <property type="match status" value="1"/>
</dbReference>
<evidence type="ECO:0000256" key="2">
    <source>
        <dbReference type="ARBA" id="ARBA00012438"/>
    </source>
</evidence>
<dbReference type="InterPro" id="IPR036890">
    <property type="entry name" value="HATPase_C_sf"/>
</dbReference>
<evidence type="ECO:0000256" key="6">
    <source>
        <dbReference type="ARBA" id="ARBA00022840"/>
    </source>
</evidence>
<evidence type="ECO:0000256" key="5">
    <source>
        <dbReference type="ARBA" id="ARBA00022777"/>
    </source>
</evidence>
<keyword evidence="4" id="KW-0547">Nucleotide-binding</keyword>
<dbReference type="GO" id="GO:0000160">
    <property type="term" value="P:phosphorelay signal transduction system"/>
    <property type="evidence" value="ECO:0007669"/>
    <property type="project" value="UniProtKB-KW"/>
</dbReference>
<protein>
    <recommendedName>
        <fullName evidence="2">histidine kinase</fullName>
        <ecNumber evidence="2">2.7.13.3</ecNumber>
    </recommendedName>
</protein>
<dbReference type="PANTHER" id="PTHR43065">
    <property type="entry name" value="SENSOR HISTIDINE KINASE"/>
    <property type="match status" value="1"/>
</dbReference>
<dbReference type="GO" id="GO:0004673">
    <property type="term" value="F:protein histidine kinase activity"/>
    <property type="evidence" value="ECO:0007669"/>
    <property type="project" value="UniProtKB-EC"/>
</dbReference>
<keyword evidence="5" id="KW-0418">Kinase</keyword>
<sequence>MAFKLERLRGLILSQSAGLAAIAATAMACRDAPRVLVLCLLAALLLAAWQWRSSALLGKLSVQAAAEAEPEPPRPSALAVHPPEIRLEHAPVALFRLSADHVEPLNARARKLTAPGNSRDPAALYQALQEQSSDRRWIRFETERGVERALASASSLVIEGRPERLLAVLPLESELEAETLRAWQQLVHVLTHEIMNSLTPVASLSRSAAGMLEDTPALPDDLRQELELAFSAISRRADSLADFVTSYRNLSAVPDPSPEIVDIAELFERLQALTAPAWRARGGQAVFLVESAAMELKADGGQLEQALINLIKNAYEATAHLAEARLTVSASLGRGGRLKLEVSDNGPGVADDKIEQIFTPFYSTKAKGRGIGLALVRQLVNNNGGTVRYARSLGGGARLILTF</sequence>
<organism evidence="10 11">
    <name type="scientific">Chromobacterium sinusclupearum</name>
    <dbReference type="NCBI Taxonomy" id="2077146"/>
    <lineage>
        <taxon>Bacteria</taxon>
        <taxon>Pseudomonadati</taxon>
        <taxon>Pseudomonadota</taxon>
        <taxon>Betaproteobacteria</taxon>
        <taxon>Neisseriales</taxon>
        <taxon>Chromobacteriaceae</taxon>
        <taxon>Chromobacterium</taxon>
    </lineage>
</organism>
<dbReference type="PANTHER" id="PTHR43065:SF46">
    <property type="entry name" value="C4-DICARBOXYLATE TRANSPORT SENSOR PROTEIN DCTB"/>
    <property type="match status" value="1"/>
</dbReference>
<dbReference type="SUPFAM" id="SSF55874">
    <property type="entry name" value="ATPase domain of HSP90 chaperone/DNA topoisomerase II/histidine kinase"/>
    <property type="match status" value="1"/>
</dbReference>
<keyword evidence="8" id="KW-1133">Transmembrane helix</keyword>
<reference evidence="10 11" key="1">
    <citation type="submission" date="2018-01" db="EMBL/GenBank/DDBJ databases">
        <title>Genomic Sequence of Chromobacterium MWU13-2610 from wild cranberry bogs within the Cape Cod National Seashore.</title>
        <authorList>
            <person name="O'Hara-Hanley K."/>
            <person name="Soby S."/>
            <person name="Harrison A."/>
        </authorList>
    </citation>
    <scope>NUCLEOTIDE SEQUENCE [LARGE SCALE GENOMIC DNA]</scope>
    <source>
        <strain evidence="10 11">MWU13-2610</strain>
    </source>
</reference>
<dbReference type="PRINTS" id="PR00344">
    <property type="entry name" value="BCTRLSENSOR"/>
</dbReference>
<keyword evidence="6 10" id="KW-0067">ATP-binding</keyword>
<dbReference type="AlphaFoldDB" id="A0A2K4MR99"/>
<feature type="domain" description="Histidine kinase" evidence="9">
    <location>
        <begin position="189"/>
        <end position="403"/>
    </location>
</feature>
<comment type="catalytic activity">
    <reaction evidence="1">
        <text>ATP + protein L-histidine = ADP + protein N-phospho-L-histidine.</text>
        <dbReference type="EC" id="2.7.13.3"/>
    </reaction>
</comment>
<name>A0A2K4MR99_9NEIS</name>
<evidence type="ECO:0000256" key="8">
    <source>
        <dbReference type="SAM" id="Phobius"/>
    </source>
</evidence>
<feature type="transmembrane region" description="Helical" evidence="8">
    <location>
        <begin position="35"/>
        <end position="51"/>
    </location>
</feature>
<evidence type="ECO:0000256" key="4">
    <source>
        <dbReference type="ARBA" id="ARBA00022741"/>
    </source>
</evidence>